<dbReference type="EC" id="2.4.1.-" evidence="5"/>
<evidence type="ECO:0000256" key="1">
    <source>
        <dbReference type="ARBA" id="ARBA00009995"/>
    </source>
</evidence>
<keyword evidence="2 4" id="KW-0328">Glycosyltransferase</keyword>
<dbReference type="GO" id="GO:0035251">
    <property type="term" value="F:UDP-glucosyltransferase activity"/>
    <property type="evidence" value="ECO:0000318"/>
    <property type="project" value="GO_Central"/>
</dbReference>
<dbReference type="Pfam" id="PF00201">
    <property type="entry name" value="UDPGT"/>
    <property type="match status" value="1"/>
</dbReference>
<dbReference type="InterPro" id="IPR002213">
    <property type="entry name" value="UDP_glucos_trans"/>
</dbReference>
<comment type="similarity">
    <text evidence="1 4">Belongs to the UDP-glycosyltransferase family.</text>
</comment>
<keyword evidence="3 4" id="KW-0808">Transferase</keyword>
<dbReference type="STRING" id="4155.A0A022PSE4"/>
<dbReference type="GO" id="GO:0016138">
    <property type="term" value="P:glycoside biosynthetic process"/>
    <property type="evidence" value="ECO:0007669"/>
    <property type="project" value="UniProtKB-ARBA"/>
</dbReference>
<dbReference type="InterPro" id="IPR035595">
    <property type="entry name" value="UDP_glycos_trans_CS"/>
</dbReference>
<dbReference type="PANTHER" id="PTHR48044:SF39">
    <property type="entry name" value="GLYCOSYLTRANSFERASE"/>
    <property type="match status" value="1"/>
</dbReference>
<dbReference type="Proteomes" id="UP000030748">
    <property type="component" value="Unassembled WGS sequence"/>
</dbReference>
<dbReference type="Gene3D" id="3.40.50.2000">
    <property type="entry name" value="Glycogen Phosphorylase B"/>
    <property type="match status" value="2"/>
</dbReference>
<gene>
    <name evidence="7" type="ORF">MIMGU_mgv1a006481mg</name>
</gene>
<evidence type="ECO:0000259" key="6">
    <source>
        <dbReference type="Pfam" id="PF26168"/>
    </source>
</evidence>
<feature type="domain" description="Glycosyltransferase N-terminal" evidence="6">
    <location>
        <begin position="13"/>
        <end position="238"/>
    </location>
</feature>
<accession>A0A022PSE4</accession>
<dbReference type="AlphaFoldDB" id="A0A022PSE4"/>
<dbReference type="SUPFAM" id="SSF53756">
    <property type="entry name" value="UDP-Glycosyltransferase/glycogen phosphorylase"/>
    <property type="match status" value="1"/>
</dbReference>
<name>A0A022PSE4_ERYGU</name>
<dbReference type="FunFam" id="3.40.50.2000:FF:000060">
    <property type="entry name" value="Glycosyltransferase"/>
    <property type="match status" value="1"/>
</dbReference>
<dbReference type="CDD" id="cd03784">
    <property type="entry name" value="GT1_Gtf-like"/>
    <property type="match status" value="1"/>
</dbReference>
<dbReference type="eggNOG" id="KOG1192">
    <property type="taxonomic scope" value="Eukaryota"/>
</dbReference>
<evidence type="ECO:0000313" key="7">
    <source>
        <dbReference type="EMBL" id="EYU18696.1"/>
    </source>
</evidence>
<dbReference type="PANTHER" id="PTHR48044">
    <property type="entry name" value="GLYCOSYLTRANSFERASE"/>
    <property type="match status" value="1"/>
</dbReference>
<dbReference type="InterPro" id="IPR058980">
    <property type="entry name" value="Glyco_transf_N"/>
</dbReference>
<evidence type="ECO:0000313" key="8">
    <source>
        <dbReference type="Proteomes" id="UP000030748"/>
    </source>
</evidence>
<evidence type="ECO:0000256" key="3">
    <source>
        <dbReference type="ARBA" id="ARBA00022679"/>
    </source>
</evidence>
<sequence>MDSNKNESRRRTIRVLMFPWLAYGHITPYLELAKKLATKNSSFIIYIYSTPATFTCIDKKVPQNLSNSIKLVPFHLPNTLELPSHLHTTRGLASHLIPKLEDALNSSANQFSDILEKLAPDLFIYDCFQSWAALLARDRNIRAVEFMTSGATSVGHLYHLLLRRGTEFPFPNIYQNGVEDDKRFVEIISSVEKTNAMLEGARVSNKIVLIKGCREIEGKYIDYLSSLMGKKFVPVGPLVVLESSKREKKSTVFVSFGSECFITKEDIHEVAYGLELSKCNFIWVLRLPKGGDNTNISSIEEMLPIGFLDRANGRGRVLEGWAPQTKILGHASVGGFVSHCGWNSLMESMYFGVPVIAMPMHVDQPINARLVEDVGVGVEVLRDKNKRFRREAVAEVIRSVVVESSGKFVRKRAADVGVKLRGKRGDEEIDEVVKELVGLCMQ</sequence>
<evidence type="ECO:0000256" key="4">
    <source>
        <dbReference type="RuleBase" id="RU003718"/>
    </source>
</evidence>
<dbReference type="Pfam" id="PF26168">
    <property type="entry name" value="Glyco_transf_N"/>
    <property type="match status" value="1"/>
</dbReference>
<organism evidence="7 8">
    <name type="scientific">Erythranthe guttata</name>
    <name type="common">Yellow monkey flower</name>
    <name type="synonym">Mimulus guttatus</name>
    <dbReference type="NCBI Taxonomy" id="4155"/>
    <lineage>
        <taxon>Eukaryota</taxon>
        <taxon>Viridiplantae</taxon>
        <taxon>Streptophyta</taxon>
        <taxon>Embryophyta</taxon>
        <taxon>Tracheophyta</taxon>
        <taxon>Spermatophyta</taxon>
        <taxon>Magnoliopsida</taxon>
        <taxon>eudicotyledons</taxon>
        <taxon>Gunneridae</taxon>
        <taxon>Pentapetalae</taxon>
        <taxon>asterids</taxon>
        <taxon>lamiids</taxon>
        <taxon>Lamiales</taxon>
        <taxon>Phrymaceae</taxon>
        <taxon>Erythranthe</taxon>
    </lineage>
</organism>
<proteinExistence type="inferred from homology"/>
<keyword evidence="8" id="KW-1185">Reference proteome</keyword>
<protein>
    <recommendedName>
        <fullName evidence="5">Glycosyltransferase</fullName>
        <ecNumber evidence="5">2.4.1.-</ecNumber>
    </recommendedName>
</protein>
<dbReference type="PROSITE" id="PS00375">
    <property type="entry name" value="UDPGT"/>
    <property type="match status" value="1"/>
</dbReference>
<dbReference type="EMBL" id="KI632325">
    <property type="protein sequence ID" value="EYU18696.1"/>
    <property type="molecule type" value="Genomic_DNA"/>
</dbReference>
<evidence type="ECO:0000256" key="2">
    <source>
        <dbReference type="ARBA" id="ARBA00022676"/>
    </source>
</evidence>
<evidence type="ECO:0000256" key="5">
    <source>
        <dbReference type="RuleBase" id="RU362057"/>
    </source>
</evidence>
<reference evidence="7 8" key="1">
    <citation type="journal article" date="2013" name="Proc. Natl. Acad. Sci. U.S.A.">
        <title>Fine-scale variation in meiotic recombination in Mimulus inferred from population shotgun sequencing.</title>
        <authorList>
            <person name="Hellsten U."/>
            <person name="Wright K.M."/>
            <person name="Jenkins J."/>
            <person name="Shu S."/>
            <person name="Yuan Y."/>
            <person name="Wessler S.R."/>
            <person name="Schmutz J."/>
            <person name="Willis J.H."/>
            <person name="Rokhsar D.S."/>
        </authorList>
    </citation>
    <scope>NUCLEOTIDE SEQUENCE [LARGE SCALE GENOMIC DNA]</scope>
    <source>
        <strain evidence="8">cv. DUN x IM62</strain>
    </source>
</reference>